<gene>
    <name evidence="2" type="ORF">DSR33_23135</name>
</gene>
<organism evidence="2">
    <name type="scientific">Salmonella muenchen</name>
    <dbReference type="NCBI Taxonomy" id="596"/>
    <lineage>
        <taxon>Bacteria</taxon>
        <taxon>Pseudomonadati</taxon>
        <taxon>Pseudomonadota</taxon>
        <taxon>Gammaproteobacteria</taxon>
        <taxon>Enterobacterales</taxon>
        <taxon>Enterobacteriaceae</taxon>
        <taxon>Salmonella</taxon>
    </lineage>
</organism>
<dbReference type="AlphaFoldDB" id="A0A5U9NYG9"/>
<comment type="caution">
    <text evidence="2">The sequence shown here is derived from an EMBL/GenBank/DDBJ whole genome shotgun (WGS) entry which is preliminary data.</text>
</comment>
<accession>A0A5U9NYG9</accession>
<protein>
    <submittedName>
        <fullName evidence="2">Uncharacterized protein</fullName>
    </submittedName>
</protein>
<name>A0A5U9NYG9_SALMU</name>
<sequence>MCFPAKFKFDLRQMVEIGISGEIGEVKAQGKWATGNTAYQVLYQASNGTAQERWFDEVDLDAVEDERHPGCPVYGQRELPPGAVVTE</sequence>
<proteinExistence type="predicted"/>
<evidence type="ECO:0000313" key="2">
    <source>
        <dbReference type="EMBL" id="EBS3167656.1"/>
    </source>
</evidence>
<feature type="region of interest" description="Disordered" evidence="1">
    <location>
        <begin position="66"/>
        <end position="87"/>
    </location>
</feature>
<evidence type="ECO:0000256" key="1">
    <source>
        <dbReference type="SAM" id="MobiDB-lite"/>
    </source>
</evidence>
<reference evidence="2" key="1">
    <citation type="submission" date="2018-07" db="EMBL/GenBank/DDBJ databases">
        <authorList>
            <person name="Ashton P.M."/>
            <person name="Dallman T."/>
            <person name="Nair S."/>
            <person name="De Pinna E."/>
            <person name="Peters T."/>
            <person name="Grant K."/>
        </authorList>
    </citation>
    <scope>NUCLEOTIDE SEQUENCE</scope>
    <source>
        <strain evidence="2">488731</strain>
    </source>
</reference>
<dbReference type="EMBL" id="AAGVCK010000027">
    <property type="protein sequence ID" value="EBS3167656.1"/>
    <property type="molecule type" value="Genomic_DNA"/>
</dbReference>